<accession>A0A0K2VK76</accession>
<name>A0A0K2VK76_LEPSM</name>
<evidence type="ECO:0000313" key="1">
    <source>
        <dbReference type="EMBL" id="CDW50844.1"/>
    </source>
</evidence>
<dbReference type="AlphaFoldDB" id="A0A0K2VK76"/>
<proteinExistence type="predicted"/>
<organism evidence="1">
    <name type="scientific">Lepeophtheirus salmonis</name>
    <name type="common">Salmon louse</name>
    <name type="synonym">Caligus salmonis</name>
    <dbReference type="NCBI Taxonomy" id="72036"/>
    <lineage>
        <taxon>Eukaryota</taxon>
        <taxon>Metazoa</taxon>
        <taxon>Ecdysozoa</taxon>
        <taxon>Arthropoda</taxon>
        <taxon>Crustacea</taxon>
        <taxon>Multicrustacea</taxon>
        <taxon>Hexanauplia</taxon>
        <taxon>Copepoda</taxon>
        <taxon>Siphonostomatoida</taxon>
        <taxon>Caligidae</taxon>
        <taxon>Lepeophtheirus</taxon>
    </lineage>
</organism>
<dbReference type="EMBL" id="HACA01033483">
    <property type="protein sequence ID" value="CDW50844.1"/>
    <property type="molecule type" value="Transcribed_RNA"/>
</dbReference>
<reference evidence="1" key="1">
    <citation type="submission" date="2014-05" db="EMBL/GenBank/DDBJ databases">
        <authorList>
            <person name="Chronopoulou M."/>
        </authorList>
    </citation>
    <scope>NUCLEOTIDE SEQUENCE</scope>
    <source>
        <tissue evidence="1">Whole organism</tissue>
    </source>
</reference>
<sequence>MFHERYVKDGSNRPEAKLIKKTIRLGVQS</sequence>
<protein>
    <submittedName>
        <fullName evidence="1">Uncharacterized protein</fullName>
    </submittedName>
</protein>